<reference evidence="1 2" key="1">
    <citation type="submission" date="2017-11" db="EMBL/GenBank/DDBJ databases">
        <title>The genome of Rhizophagus clarus HR1 reveals common genetic basis of auxotrophy among arbuscular mycorrhizal fungi.</title>
        <authorList>
            <person name="Kobayashi Y."/>
        </authorList>
    </citation>
    <scope>NUCLEOTIDE SEQUENCE [LARGE SCALE GENOMIC DNA]</scope>
    <source>
        <strain evidence="1 2">HR1</strain>
    </source>
</reference>
<evidence type="ECO:0000313" key="1">
    <source>
        <dbReference type="EMBL" id="GBB88730.1"/>
    </source>
</evidence>
<dbReference type="EMBL" id="BEXD01000592">
    <property type="protein sequence ID" value="GBB88730.1"/>
    <property type="molecule type" value="Genomic_DNA"/>
</dbReference>
<gene>
    <name evidence="1" type="ORF">RclHR1_15300003</name>
</gene>
<keyword evidence="2" id="KW-1185">Reference proteome</keyword>
<protein>
    <submittedName>
        <fullName evidence="1">Uncharacterized protein</fullName>
    </submittedName>
</protein>
<proteinExistence type="predicted"/>
<accession>A0A2Z6QF17</accession>
<sequence>MGLDSISKVQNSNSKRTKVLNFISRWTTVRNSILRQTNSSPKLHFKADHCLKLHFETDHCPDVPFRRLDSIRRSRVTIFEGHLKVQTKPGLFKGLECSISKAGLYLKSRARQTRIFRRFVLPGCHSPWLSRRLLMEFRRSTVFFRSDKILTFDTFSWIEVKSCLLESNQLEYCPNH</sequence>
<name>A0A2Z6QF17_9GLOM</name>
<organism evidence="1 2">
    <name type="scientific">Rhizophagus clarus</name>
    <dbReference type="NCBI Taxonomy" id="94130"/>
    <lineage>
        <taxon>Eukaryota</taxon>
        <taxon>Fungi</taxon>
        <taxon>Fungi incertae sedis</taxon>
        <taxon>Mucoromycota</taxon>
        <taxon>Glomeromycotina</taxon>
        <taxon>Glomeromycetes</taxon>
        <taxon>Glomerales</taxon>
        <taxon>Glomeraceae</taxon>
        <taxon>Rhizophagus</taxon>
    </lineage>
</organism>
<dbReference type="AlphaFoldDB" id="A0A2Z6QF17"/>
<dbReference type="Proteomes" id="UP000247702">
    <property type="component" value="Unassembled WGS sequence"/>
</dbReference>
<evidence type="ECO:0000313" key="2">
    <source>
        <dbReference type="Proteomes" id="UP000247702"/>
    </source>
</evidence>
<comment type="caution">
    <text evidence="1">The sequence shown here is derived from an EMBL/GenBank/DDBJ whole genome shotgun (WGS) entry which is preliminary data.</text>
</comment>